<gene>
    <name evidence="4" type="ordered locus">Oweho_0030</name>
</gene>
<keyword evidence="1 2" id="KW-0732">Signal</keyword>
<dbReference type="SUPFAM" id="SSF56925">
    <property type="entry name" value="OMPA-like"/>
    <property type="match status" value="1"/>
</dbReference>
<organism evidence="4 5">
    <name type="scientific">Owenweeksia hongkongensis (strain DSM 17368 / CIP 108786 / JCM 12287 / NRRL B-23963 / UST20020801)</name>
    <dbReference type="NCBI Taxonomy" id="926562"/>
    <lineage>
        <taxon>Bacteria</taxon>
        <taxon>Pseudomonadati</taxon>
        <taxon>Bacteroidota</taxon>
        <taxon>Flavobacteriia</taxon>
        <taxon>Flavobacteriales</taxon>
        <taxon>Owenweeksiaceae</taxon>
        <taxon>Owenweeksia</taxon>
    </lineage>
</organism>
<dbReference type="EMBL" id="CP003156">
    <property type="protein sequence ID" value="AEV31054.1"/>
    <property type="molecule type" value="Genomic_DNA"/>
</dbReference>
<dbReference type="TCDB" id="1.B.6.9.3">
    <property type="family name" value="the ompa-ompf porin (oop) family"/>
</dbReference>
<keyword evidence="5" id="KW-1185">Reference proteome</keyword>
<evidence type="ECO:0000313" key="4">
    <source>
        <dbReference type="EMBL" id="AEV31054.1"/>
    </source>
</evidence>
<evidence type="ECO:0000256" key="2">
    <source>
        <dbReference type="SAM" id="SignalP"/>
    </source>
</evidence>
<dbReference type="RefSeq" id="WP_014200415.1">
    <property type="nucleotide sequence ID" value="NC_016599.1"/>
</dbReference>
<dbReference type="HOGENOM" id="CLU_113281_1_0_10"/>
<dbReference type="Pfam" id="PF13505">
    <property type="entry name" value="OMP_b-brl"/>
    <property type="match status" value="1"/>
</dbReference>
<dbReference type="KEGG" id="oho:Oweho_0030"/>
<name>G8R543_OWEHD</name>
<evidence type="ECO:0000313" key="5">
    <source>
        <dbReference type="Proteomes" id="UP000005631"/>
    </source>
</evidence>
<feature type="domain" description="Outer membrane protein beta-barrel" evidence="3">
    <location>
        <begin position="8"/>
        <end position="203"/>
    </location>
</feature>
<evidence type="ECO:0000259" key="3">
    <source>
        <dbReference type="Pfam" id="PF13505"/>
    </source>
</evidence>
<protein>
    <submittedName>
        <fullName evidence="4">OmpW family</fullName>
    </submittedName>
</protein>
<feature type="chain" id="PRO_5003514681" evidence="2">
    <location>
        <begin position="26"/>
        <end position="205"/>
    </location>
</feature>
<dbReference type="OrthoDB" id="1094316at2"/>
<dbReference type="InterPro" id="IPR011250">
    <property type="entry name" value="OMP/PagP_B-barrel"/>
</dbReference>
<dbReference type="eggNOG" id="COG3047">
    <property type="taxonomic scope" value="Bacteria"/>
</dbReference>
<dbReference type="Proteomes" id="UP000005631">
    <property type="component" value="Chromosome"/>
</dbReference>
<dbReference type="Gene3D" id="2.40.160.20">
    <property type="match status" value="1"/>
</dbReference>
<evidence type="ECO:0000256" key="1">
    <source>
        <dbReference type="ARBA" id="ARBA00022729"/>
    </source>
</evidence>
<proteinExistence type="predicted"/>
<accession>G8R543</accession>
<sequence length="205" mass="22453">MKTFKISILVAIISFCLPTASSAQADYYFSLTYSPSLPVGDVANFTGDFSWRGVGIDARFLLNDNVSVGFNTGWNVLREESDGVVSEVIVGENNTATISGKRFRFTNSIPVLITTHYHWGDSDDIRPYIGAGAGLYYINQRVEMGLYAAEEESTRFGISPSAGVMFPAFYNSSLNVGIQYHQAFAANDYNSVGYLAFNIGLTWGP</sequence>
<reference evidence="4 5" key="1">
    <citation type="journal article" date="2012" name="Stand. Genomic Sci.">
        <title>Genome sequence of the orange-pigmented seawater bacterium Owenweeksia hongkongensis type strain (UST20020801(T)).</title>
        <authorList>
            <person name="Riedel T."/>
            <person name="Held B."/>
            <person name="Nolan M."/>
            <person name="Lucas S."/>
            <person name="Lapidus A."/>
            <person name="Tice H."/>
            <person name="Del Rio T.G."/>
            <person name="Cheng J.F."/>
            <person name="Han C."/>
            <person name="Tapia R."/>
            <person name="Goodwin L.A."/>
            <person name="Pitluck S."/>
            <person name="Liolios K."/>
            <person name="Mavromatis K."/>
            <person name="Pagani I."/>
            <person name="Ivanova N."/>
            <person name="Mikhailova N."/>
            <person name="Pati A."/>
            <person name="Chen A."/>
            <person name="Palaniappan K."/>
            <person name="Rohde M."/>
            <person name="Tindall B.J."/>
            <person name="Detter J.C."/>
            <person name="Goker M."/>
            <person name="Woyke T."/>
            <person name="Bristow J."/>
            <person name="Eisen J.A."/>
            <person name="Markowitz V."/>
            <person name="Hugenholtz P."/>
            <person name="Klenk H.P."/>
            <person name="Kyrpides N.C."/>
        </authorList>
    </citation>
    <scope>NUCLEOTIDE SEQUENCE</scope>
    <source>
        <strain evidence="5">DSM 17368 / JCM 12287 / NRRL B-23963</strain>
    </source>
</reference>
<dbReference type="AlphaFoldDB" id="G8R543"/>
<dbReference type="InterPro" id="IPR027385">
    <property type="entry name" value="Beta-barrel_OMP"/>
</dbReference>
<dbReference type="STRING" id="926562.Oweho_0030"/>
<feature type="signal peptide" evidence="2">
    <location>
        <begin position="1"/>
        <end position="25"/>
    </location>
</feature>